<dbReference type="InterPro" id="IPR025351">
    <property type="entry name" value="Pvc16_N"/>
</dbReference>
<reference evidence="2 3" key="1">
    <citation type="journal article" date="2019" name="Int. J. Syst. Evol. Microbiol.">
        <title>The Global Catalogue of Microorganisms (GCM) 10K type strain sequencing project: providing services to taxonomists for standard genome sequencing and annotation.</title>
        <authorList>
            <consortium name="The Broad Institute Genomics Platform"/>
            <consortium name="The Broad Institute Genome Sequencing Center for Infectious Disease"/>
            <person name="Wu L."/>
            <person name="Ma J."/>
        </authorList>
    </citation>
    <scope>NUCLEOTIDE SEQUENCE [LARGE SCALE GENOMIC DNA]</scope>
    <source>
        <strain evidence="2 3">JCM 14326</strain>
    </source>
</reference>
<feature type="domain" description="Pvc16 N-terminal" evidence="1">
    <location>
        <begin position="9"/>
        <end position="205"/>
    </location>
</feature>
<sequence>MSNTIALAAVTTTIRHVLHESLAWEPDPVGGADVTTLRPAQLADADDIGTGASGLNVYLYQVTPNHAGAMSDLPTRGRDGSLVRRPVAALDLHYLVSAYGDDAVLEPQRLIARATLALAVTPVFTKDVIEAAVDTYGTGGTAFLDDADLADQAELVKVSPVPLSLEEISRLWGVLGTGYQLSQTYTATVVLLEAALPVHRALPVLAPVIEVRPFTRVTVESVAVSGGGPAVTGATLLLTGSGLLSPHVVVTIGGQRLVPEPGATAGRLAVVVPDAVRAGAHLVQVVHLRPADPVTGAPERVVGRSAGVPLLVRPAVTSVTRPVGLVRVHLAPALQEGQRATITFGRLSGGDPAVVAATFPPVAAGDVGLDQLDVGEDRIADGTWLVRVAVDGAESLPAMSPGSDTYDAPVVTLP</sequence>
<evidence type="ECO:0000313" key="2">
    <source>
        <dbReference type="EMBL" id="GAA1857184.1"/>
    </source>
</evidence>
<dbReference type="Pfam" id="PF14065">
    <property type="entry name" value="Pvc16_N"/>
    <property type="match status" value="1"/>
</dbReference>
<proteinExistence type="predicted"/>
<dbReference type="RefSeq" id="WP_344100803.1">
    <property type="nucleotide sequence ID" value="NZ_BAAANL010000002.1"/>
</dbReference>
<dbReference type="Proteomes" id="UP001501094">
    <property type="component" value="Unassembled WGS sequence"/>
</dbReference>
<evidence type="ECO:0000313" key="3">
    <source>
        <dbReference type="Proteomes" id="UP001501094"/>
    </source>
</evidence>
<dbReference type="EMBL" id="BAAANL010000002">
    <property type="protein sequence ID" value="GAA1857184.1"/>
    <property type="molecule type" value="Genomic_DNA"/>
</dbReference>
<organism evidence="2 3">
    <name type="scientific">Myceligenerans crystallogenes</name>
    <dbReference type="NCBI Taxonomy" id="316335"/>
    <lineage>
        <taxon>Bacteria</taxon>
        <taxon>Bacillati</taxon>
        <taxon>Actinomycetota</taxon>
        <taxon>Actinomycetes</taxon>
        <taxon>Micrococcales</taxon>
        <taxon>Promicromonosporaceae</taxon>
        <taxon>Myceligenerans</taxon>
    </lineage>
</organism>
<gene>
    <name evidence="2" type="ORF">GCM10009751_13160</name>
</gene>
<comment type="caution">
    <text evidence="2">The sequence shown here is derived from an EMBL/GenBank/DDBJ whole genome shotgun (WGS) entry which is preliminary data.</text>
</comment>
<keyword evidence="3" id="KW-1185">Reference proteome</keyword>
<evidence type="ECO:0000259" key="1">
    <source>
        <dbReference type="Pfam" id="PF14065"/>
    </source>
</evidence>
<accession>A0ABN2N9I2</accession>
<protein>
    <submittedName>
        <fullName evidence="2">DUF4255 domain-containing protein</fullName>
    </submittedName>
</protein>
<name>A0ABN2N9I2_9MICO</name>